<feature type="region of interest" description="Disordered" evidence="4">
    <location>
        <begin position="571"/>
        <end position="611"/>
    </location>
</feature>
<dbReference type="Proteomes" id="UP000823964">
    <property type="component" value="Unassembled WGS sequence"/>
</dbReference>
<dbReference type="InterPro" id="IPR002110">
    <property type="entry name" value="Ankyrin_rpt"/>
</dbReference>
<gene>
    <name evidence="6" type="ORF">H9862_00830</name>
</gene>
<dbReference type="PANTHER" id="PTHR24188:SF29">
    <property type="entry name" value="GH09064P"/>
    <property type="match status" value="1"/>
</dbReference>
<reference evidence="6" key="1">
    <citation type="journal article" date="2021" name="PeerJ">
        <title>Extensive microbial diversity within the chicken gut microbiome revealed by metagenomics and culture.</title>
        <authorList>
            <person name="Gilroy R."/>
            <person name="Ravi A."/>
            <person name="Getino M."/>
            <person name="Pursley I."/>
            <person name="Horton D.L."/>
            <person name="Alikhan N.F."/>
            <person name="Baker D."/>
            <person name="Gharbi K."/>
            <person name="Hall N."/>
            <person name="Watson M."/>
            <person name="Adriaenssens E.M."/>
            <person name="Foster-Nyarko E."/>
            <person name="Jarju S."/>
            <person name="Secka A."/>
            <person name="Antonio M."/>
            <person name="Oren A."/>
            <person name="Chaudhuri R.R."/>
            <person name="La Ragione R."/>
            <person name="Hildebrand F."/>
            <person name="Pallen M.J."/>
        </authorList>
    </citation>
    <scope>NUCLEOTIDE SEQUENCE</scope>
    <source>
        <strain evidence="6">14975</strain>
    </source>
</reference>
<dbReference type="PROSITE" id="PS50088">
    <property type="entry name" value="ANK_REPEAT"/>
    <property type="match status" value="5"/>
</dbReference>
<reference evidence="6" key="2">
    <citation type="submission" date="2021-04" db="EMBL/GenBank/DDBJ databases">
        <authorList>
            <person name="Gilroy R."/>
        </authorList>
    </citation>
    <scope>NUCLEOTIDE SEQUENCE</scope>
    <source>
        <strain evidence="6">14975</strain>
    </source>
</reference>
<sequence length="611" mass="64570">MKRNHLLALALSLSCWSPNVGAATDAPTPAPTSEEPCAFSADDESGLSDEEAQAQYRAEIRQKVEEMLGSLLYSLGASPLHHAALHNDTEAIRRLVAEGADINAQTGSIRGTLPTGKLTPLLVAASVPHEDAALLLLELGADPNLVNENLDTALHMAASNGLLRLTEALIRTPGVDVNAPQKQGLTPLALALISGEDTKLARLLLEAGADPNPPTGEMSPLRIAAYFDKADAVELLLEAGAKPGLSPNFELSPSMSPETLRLLIGAGADPKVRDDEGNTLLHGAEDAETARLLLEAGLDPMTRNSDGSTPLHHVVNAEVCRLLLEAGADPNARDNEGNTPLHGIADAEVCRLLLEAGANPNAANKGGNTPLHFVDDAESYRLLLEAGANPKAANENGGTPLHFVAGAEACRLLLEAGADPRVRDSFGRSTLYRINDVEVCRLLIKAGVNPKLCDHDGNSLLHAVTDAEVMSFLIHEVGLDPNAVNDMGATPLHSVRSAESCRVLLEAGADPNARDNEGRTPLHEVYDPEVCRLLLKAGADPNARDRDGIRPLQLKSGDRLRRVLLEAGAEPLNFLNDEDAENAEEDADETDADIDDDADIEEGGTDGEANG</sequence>
<feature type="repeat" description="ANK" evidence="3">
    <location>
        <begin position="183"/>
        <end position="216"/>
    </location>
</feature>
<accession>A0A9D2AG95</accession>
<evidence type="ECO:0000256" key="2">
    <source>
        <dbReference type="ARBA" id="ARBA00023043"/>
    </source>
</evidence>
<feature type="compositionally biased region" description="Acidic residues" evidence="4">
    <location>
        <begin position="41"/>
        <end position="52"/>
    </location>
</feature>
<proteinExistence type="predicted"/>
<evidence type="ECO:0000256" key="5">
    <source>
        <dbReference type="SAM" id="SignalP"/>
    </source>
</evidence>
<dbReference type="SUPFAM" id="SSF48403">
    <property type="entry name" value="Ankyrin repeat"/>
    <property type="match status" value="2"/>
</dbReference>
<dbReference type="PROSITE" id="PS50297">
    <property type="entry name" value="ANK_REP_REGION"/>
    <property type="match status" value="2"/>
</dbReference>
<dbReference type="PROSITE" id="PS51257">
    <property type="entry name" value="PROKAR_LIPOPROTEIN"/>
    <property type="match status" value="1"/>
</dbReference>
<feature type="repeat" description="ANK" evidence="3">
    <location>
        <begin position="116"/>
        <end position="148"/>
    </location>
</feature>
<feature type="region of interest" description="Disordered" evidence="4">
    <location>
        <begin position="23"/>
        <end position="53"/>
    </location>
</feature>
<dbReference type="PRINTS" id="PR01415">
    <property type="entry name" value="ANKYRIN"/>
</dbReference>
<feature type="compositionally biased region" description="Acidic residues" evidence="4">
    <location>
        <begin position="576"/>
        <end position="605"/>
    </location>
</feature>
<dbReference type="SMART" id="SM00248">
    <property type="entry name" value="ANK"/>
    <property type="match status" value="13"/>
</dbReference>
<evidence type="ECO:0000256" key="1">
    <source>
        <dbReference type="ARBA" id="ARBA00022737"/>
    </source>
</evidence>
<keyword evidence="5" id="KW-0732">Signal</keyword>
<dbReference type="AlphaFoldDB" id="A0A9D2AG95"/>
<evidence type="ECO:0000256" key="3">
    <source>
        <dbReference type="PROSITE-ProRule" id="PRU00023"/>
    </source>
</evidence>
<keyword evidence="1" id="KW-0677">Repeat</keyword>
<dbReference type="EMBL" id="DXFQ01000013">
    <property type="protein sequence ID" value="HIX19129.1"/>
    <property type="molecule type" value="Genomic_DNA"/>
</dbReference>
<evidence type="ECO:0000313" key="6">
    <source>
        <dbReference type="EMBL" id="HIX19129.1"/>
    </source>
</evidence>
<feature type="chain" id="PRO_5038558593" evidence="5">
    <location>
        <begin position="23"/>
        <end position="611"/>
    </location>
</feature>
<keyword evidence="2 3" id="KW-0040">ANK repeat</keyword>
<evidence type="ECO:0000256" key="4">
    <source>
        <dbReference type="SAM" id="MobiDB-lite"/>
    </source>
</evidence>
<organism evidence="6 7">
    <name type="scientific">Candidatus Akkermansia intestinigallinarum</name>
    <dbReference type="NCBI Taxonomy" id="2838431"/>
    <lineage>
        <taxon>Bacteria</taxon>
        <taxon>Pseudomonadati</taxon>
        <taxon>Verrucomicrobiota</taxon>
        <taxon>Verrucomicrobiia</taxon>
        <taxon>Verrucomicrobiales</taxon>
        <taxon>Akkermansiaceae</taxon>
        <taxon>Akkermansia</taxon>
    </lineage>
</organism>
<feature type="signal peptide" evidence="5">
    <location>
        <begin position="1"/>
        <end position="22"/>
    </location>
</feature>
<evidence type="ECO:0000313" key="7">
    <source>
        <dbReference type="Proteomes" id="UP000823964"/>
    </source>
</evidence>
<dbReference type="Gene3D" id="1.25.40.20">
    <property type="entry name" value="Ankyrin repeat-containing domain"/>
    <property type="match status" value="5"/>
</dbReference>
<name>A0A9D2AG95_9BACT</name>
<dbReference type="PANTHER" id="PTHR24188">
    <property type="entry name" value="ANKYRIN REPEAT PROTEIN"/>
    <property type="match status" value="1"/>
</dbReference>
<dbReference type="Pfam" id="PF12796">
    <property type="entry name" value="Ank_2"/>
    <property type="match status" value="5"/>
</dbReference>
<feature type="repeat" description="ANK" evidence="3">
    <location>
        <begin position="75"/>
        <end position="107"/>
    </location>
</feature>
<feature type="repeat" description="ANK" evidence="3">
    <location>
        <begin position="216"/>
        <end position="248"/>
    </location>
</feature>
<protein>
    <submittedName>
        <fullName evidence="6">Ankyrin repeat domain-containing protein</fullName>
    </submittedName>
</protein>
<comment type="caution">
    <text evidence="6">The sequence shown here is derived from an EMBL/GenBank/DDBJ whole genome shotgun (WGS) entry which is preliminary data.</text>
</comment>
<feature type="repeat" description="ANK" evidence="3">
    <location>
        <begin position="306"/>
        <end position="335"/>
    </location>
</feature>
<dbReference type="InterPro" id="IPR036770">
    <property type="entry name" value="Ankyrin_rpt-contain_sf"/>
</dbReference>